<dbReference type="InterPro" id="IPR038973">
    <property type="entry name" value="MutL/Mlh/Pms-like"/>
</dbReference>
<comment type="function">
    <text evidence="5">This protein is involved in the repair of mismatches in DNA. It is required for dam-dependent methyl-directed DNA mismatch repair. May act as a 'molecular matchmaker', a protein that promotes the formation of a stable complex between two or more DNA-binding proteins in an ATP-dependent manner without itself being part of a final effector complex.</text>
</comment>
<dbReference type="InterPro" id="IPR042120">
    <property type="entry name" value="MutL_C_dimsub"/>
</dbReference>
<keyword evidence="3 5" id="KW-0227">DNA damage</keyword>
<evidence type="ECO:0000313" key="10">
    <source>
        <dbReference type="Proteomes" id="UP000317318"/>
    </source>
</evidence>
<evidence type="ECO:0000259" key="7">
    <source>
        <dbReference type="SMART" id="SM00853"/>
    </source>
</evidence>
<dbReference type="HAMAP" id="MF_00149">
    <property type="entry name" value="DNA_mis_repair"/>
    <property type="match status" value="1"/>
</dbReference>
<dbReference type="InterPro" id="IPR036890">
    <property type="entry name" value="HATPase_C_sf"/>
</dbReference>
<evidence type="ECO:0000256" key="1">
    <source>
        <dbReference type="ARBA" id="ARBA00006082"/>
    </source>
</evidence>
<dbReference type="InterPro" id="IPR020667">
    <property type="entry name" value="DNA_mismatch_repair_MutL"/>
</dbReference>
<evidence type="ECO:0000256" key="6">
    <source>
        <dbReference type="SAM" id="MobiDB-lite"/>
    </source>
</evidence>
<dbReference type="InterPro" id="IPR014762">
    <property type="entry name" value="DNA_mismatch_repair_CS"/>
</dbReference>
<dbReference type="InterPro" id="IPR042121">
    <property type="entry name" value="MutL_C_regsub"/>
</dbReference>
<evidence type="ECO:0000313" key="9">
    <source>
        <dbReference type="EMBL" id="QDT38109.1"/>
    </source>
</evidence>
<dbReference type="InterPro" id="IPR037198">
    <property type="entry name" value="MutL_C_sf"/>
</dbReference>
<feature type="domain" description="MutL C-terminal dimerisation" evidence="7">
    <location>
        <begin position="439"/>
        <end position="582"/>
    </location>
</feature>
<dbReference type="EMBL" id="CP036268">
    <property type="protein sequence ID" value="QDT38109.1"/>
    <property type="molecule type" value="Genomic_DNA"/>
</dbReference>
<dbReference type="CDD" id="cd00782">
    <property type="entry name" value="MutL_Trans"/>
    <property type="match status" value="1"/>
</dbReference>
<protein>
    <recommendedName>
        <fullName evidence="2 5">DNA mismatch repair protein MutL</fullName>
    </recommendedName>
</protein>
<dbReference type="Gene3D" id="3.30.1370.100">
    <property type="entry name" value="MutL, C-terminal domain, regulatory subdomain"/>
    <property type="match status" value="1"/>
</dbReference>
<feature type="region of interest" description="Disordered" evidence="6">
    <location>
        <begin position="349"/>
        <end position="372"/>
    </location>
</feature>
<dbReference type="InterPro" id="IPR013507">
    <property type="entry name" value="DNA_mismatch_S5_2-like"/>
</dbReference>
<dbReference type="PANTHER" id="PTHR10073">
    <property type="entry name" value="DNA MISMATCH REPAIR PROTEIN MLH, PMS, MUTL"/>
    <property type="match status" value="1"/>
</dbReference>
<dbReference type="InterPro" id="IPR014721">
    <property type="entry name" value="Ribsml_uS5_D2-typ_fold_subgr"/>
</dbReference>
<dbReference type="RefSeq" id="WP_145364158.1">
    <property type="nucleotide sequence ID" value="NZ_CP036268.1"/>
</dbReference>
<organism evidence="9 10">
    <name type="scientific">Stratiformator vulcanicus</name>
    <dbReference type="NCBI Taxonomy" id="2527980"/>
    <lineage>
        <taxon>Bacteria</taxon>
        <taxon>Pseudomonadati</taxon>
        <taxon>Planctomycetota</taxon>
        <taxon>Planctomycetia</taxon>
        <taxon>Planctomycetales</taxon>
        <taxon>Planctomycetaceae</taxon>
        <taxon>Stratiformator</taxon>
    </lineage>
</organism>
<feature type="compositionally biased region" description="Pro residues" evidence="6">
    <location>
        <begin position="424"/>
        <end position="435"/>
    </location>
</feature>
<sequence length="626" mass="69144">MELLTAGTTPRIRRLEADVVNKIAAGEVIERPASVVKELLENSLDALATRVELEVARGGTDLIRVTDDGEGIEPDDLPLAIASHATSKLQEADDLFRVRTMGFRGEALASIASVSRFRLRSRTADHEVGSELKVDGHGHGHGDGLGDPQPVGCPVGTQVEVANLFHNTPVRRKFLKTVSTEFGHVAEQFTRLALAHPRLAAVLKHDGRTVFDLPATDSLIDRLELFYGSATTERLIPVESEVGEVKLWGFVGHPELSKGSRKGQYLFLNGRYIQDRSLQHALGEAYRGLVMVGRHPIAYLFLEMPPEMVDVNVHPTKNEVRFEDSSSLYRQLLSTLRTRFLSLDLSGTMRAPAGKRGEEQSTQPLEEQQHDRQLELKEWASSALESWKPVVEEASETGDGERASVREGEGAPETDSLSNADSPTPAPTDAPPPNQPDARVMQILDTYIVSETDSGLAVFDQHALHERVMYESLRRRVLEGAVETQKLLVPESLELSPKEAHIAIEHLELFGKLGYSVEDFGGNTVLLSGYPALLAKADYVTLFRDLLERIGETDGDPTRRDSIDSLLHMMSCKAAIKAGQRLSDDEMHSLLAQRHLVENSHHCPHGRPTALLLSREELDRQFGRLG</sequence>
<dbReference type="SUPFAM" id="SSF118116">
    <property type="entry name" value="DNA mismatch repair protein MutL"/>
    <property type="match status" value="1"/>
</dbReference>
<dbReference type="Gene3D" id="3.30.565.10">
    <property type="entry name" value="Histidine kinase-like ATPase, C-terminal domain"/>
    <property type="match status" value="1"/>
</dbReference>
<dbReference type="GO" id="GO:0140664">
    <property type="term" value="F:ATP-dependent DNA damage sensor activity"/>
    <property type="evidence" value="ECO:0007669"/>
    <property type="project" value="InterPro"/>
</dbReference>
<dbReference type="SMART" id="SM00853">
    <property type="entry name" value="MutL_C"/>
    <property type="match status" value="1"/>
</dbReference>
<dbReference type="CDD" id="cd16926">
    <property type="entry name" value="HATPase_MutL-MLH-PMS-like"/>
    <property type="match status" value="1"/>
</dbReference>
<evidence type="ECO:0000256" key="5">
    <source>
        <dbReference type="HAMAP-Rule" id="MF_00149"/>
    </source>
</evidence>
<feature type="compositionally biased region" description="Basic and acidic residues" evidence="6">
    <location>
        <begin position="399"/>
        <end position="409"/>
    </location>
</feature>
<evidence type="ECO:0000256" key="2">
    <source>
        <dbReference type="ARBA" id="ARBA00021975"/>
    </source>
</evidence>
<dbReference type="SUPFAM" id="SSF54211">
    <property type="entry name" value="Ribosomal protein S5 domain 2-like"/>
    <property type="match status" value="1"/>
</dbReference>
<dbReference type="Pfam" id="PF13589">
    <property type="entry name" value="HATPase_c_3"/>
    <property type="match status" value="1"/>
</dbReference>
<dbReference type="AlphaFoldDB" id="A0A517R2K2"/>
<dbReference type="GO" id="GO:0032300">
    <property type="term" value="C:mismatch repair complex"/>
    <property type="evidence" value="ECO:0007669"/>
    <property type="project" value="InterPro"/>
</dbReference>
<dbReference type="PROSITE" id="PS00058">
    <property type="entry name" value="DNA_MISMATCH_REPAIR_1"/>
    <property type="match status" value="1"/>
</dbReference>
<evidence type="ECO:0000256" key="3">
    <source>
        <dbReference type="ARBA" id="ARBA00022763"/>
    </source>
</evidence>
<dbReference type="GO" id="GO:0030983">
    <property type="term" value="F:mismatched DNA binding"/>
    <property type="evidence" value="ECO:0007669"/>
    <property type="project" value="InterPro"/>
</dbReference>
<dbReference type="Proteomes" id="UP000317318">
    <property type="component" value="Chromosome"/>
</dbReference>
<comment type="similarity">
    <text evidence="1 5">Belongs to the DNA mismatch repair MutL/HexB family.</text>
</comment>
<dbReference type="InterPro" id="IPR014790">
    <property type="entry name" value="MutL_C"/>
</dbReference>
<accession>A0A517R2K2</accession>
<keyword evidence="4 5" id="KW-0234">DNA repair</keyword>
<dbReference type="Pfam" id="PF01119">
    <property type="entry name" value="DNA_mis_repair"/>
    <property type="match status" value="1"/>
</dbReference>
<keyword evidence="10" id="KW-1185">Reference proteome</keyword>
<feature type="domain" description="DNA mismatch repair protein S5" evidence="8">
    <location>
        <begin position="223"/>
        <end position="341"/>
    </location>
</feature>
<dbReference type="InterPro" id="IPR002099">
    <property type="entry name" value="MutL/Mlh/PMS"/>
</dbReference>
<proteinExistence type="inferred from homology"/>
<evidence type="ECO:0000256" key="4">
    <source>
        <dbReference type="ARBA" id="ARBA00023204"/>
    </source>
</evidence>
<dbReference type="OrthoDB" id="9763467at2"/>
<dbReference type="InterPro" id="IPR020568">
    <property type="entry name" value="Ribosomal_Su5_D2-typ_SF"/>
</dbReference>
<dbReference type="GO" id="GO:0016887">
    <property type="term" value="F:ATP hydrolysis activity"/>
    <property type="evidence" value="ECO:0007669"/>
    <property type="project" value="InterPro"/>
</dbReference>
<dbReference type="GO" id="GO:0005524">
    <property type="term" value="F:ATP binding"/>
    <property type="evidence" value="ECO:0007669"/>
    <property type="project" value="InterPro"/>
</dbReference>
<dbReference type="Gene3D" id="3.30.230.10">
    <property type="match status" value="1"/>
</dbReference>
<dbReference type="SMART" id="SM01340">
    <property type="entry name" value="DNA_mis_repair"/>
    <property type="match status" value="1"/>
</dbReference>
<dbReference type="GO" id="GO:0006298">
    <property type="term" value="P:mismatch repair"/>
    <property type="evidence" value="ECO:0007669"/>
    <property type="project" value="UniProtKB-UniRule"/>
</dbReference>
<dbReference type="PANTHER" id="PTHR10073:SF12">
    <property type="entry name" value="DNA MISMATCH REPAIR PROTEIN MLH1"/>
    <property type="match status" value="1"/>
</dbReference>
<gene>
    <name evidence="5 9" type="primary">mutL</name>
    <name evidence="9" type="ORF">Pan189_24990</name>
</gene>
<dbReference type="KEGG" id="svp:Pan189_24990"/>
<dbReference type="SUPFAM" id="SSF55874">
    <property type="entry name" value="ATPase domain of HSP90 chaperone/DNA topoisomerase II/histidine kinase"/>
    <property type="match status" value="1"/>
</dbReference>
<name>A0A517R2K2_9PLAN</name>
<evidence type="ECO:0000259" key="8">
    <source>
        <dbReference type="SMART" id="SM01340"/>
    </source>
</evidence>
<dbReference type="NCBIfam" id="TIGR00585">
    <property type="entry name" value="mutl"/>
    <property type="match status" value="1"/>
</dbReference>
<feature type="region of interest" description="Disordered" evidence="6">
    <location>
        <begin position="390"/>
        <end position="437"/>
    </location>
</feature>
<dbReference type="Pfam" id="PF08676">
    <property type="entry name" value="MutL_C"/>
    <property type="match status" value="1"/>
</dbReference>
<dbReference type="FunFam" id="3.30.565.10:FF:000003">
    <property type="entry name" value="DNA mismatch repair endonuclease MutL"/>
    <property type="match status" value="1"/>
</dbReference>
<reference evidence="9 10" key="1">
    <citation type="submission" date="2019-02" db="EMBL/GenBank/DDBJ databases">
        <title>Deep-cultivation of Planctomycetes and their phenomic and genomic characterization uncovers novel biology.</title>
        <authorList>
            <person name="Wiegand S."/>
            <person name="Jogler M."/>
            <person name="Boedeker C."/>
            <person name="Pinto D."/>
            <person name="Vollmers J."/>
            <person name="Rivas-Marin E."/>
            <person name="Kohn T."/>
            <person name="Peeters S.H."/>
            <person name="Heuer A."/>
            <person name="Rast P."/>
            <person name="Oberbeckmann S."/>
            <person name="Bunk B."/>
            <person name="Jeske O."/>
            <person name="Meyerdierks A."/>
            <person name="Storesund J.E."/>
            <person name="Kallscheuer N."/>
            <person name="Luecker S."/>
            <person name="Lage O.M."/>
            <person name="Pohl T."/>
            <person name="Merkel B.J."/>
            <person name="Hornburger P."/>
            <person name="Mueller R.-W."/>
            <person name="Bruemmer F."/>
            <person name="Labrenz M."/>
            <person name="Spormann A.M."/>
            <person name="Op den Camp H."/>
            <person name="Overmann J."/>
            <person name="Amann R."/>
            <person name="Jetten M.S.M."/>
            <person name="Mascher T."/>
            <person name="Medema M.H."/>
            <person name="Devos D.P."/>
            <person name="Kaster A.-K."/>
            <person name="Ovreas L."/>
            <person name="Rohde M."/>
            <person name="Galperin M.Y."/>
            <person name="Jogler C."/>
        </authorList>
    </citation>
    <scope>NUCLEOTIDE SEQUENCE [LARGE SCALE GENOMIC DNA]</scope>
    <source>
        <strain evidence="9 10">Pan189</strain>
    </source>
</reference>
<dbReference type="Gene3D" id="3.30.1540.20">
    <property type="entry name" value="MutL, C-terminal domain, dimerisation subdomain"/>
    <property type="match status" value="1"/>
</dbReference>